<geneLocation type="plasmid" evidence="1 2">
    <name>pPF72-1</name>
</geneLocation>
<protein>
    <submittedName>
        <fullName evidence="1">Uncharacterized protein</fullName>
    </submittedName>
</protein>
<proteinExistence type="predicted"/>
<evidence type="ECO:0000313" key="2">
    <source>
        <dbReference type="Proteomes" id="UP000035651"/>
    </source>
</evidence>
<reference evidence="1" key="1">
    <citation type="submission" date="2016-06" db="EMBL/GenBank/DDBJ databases">
        <title>Complete Genome Sequence of Pandoraea faecigallinarum DSM-23572.</title>
        <authorList>
            <person name="Yong D."/>
            <person name="Ee R."/>
            <person name="Lim Y.-L."/>
            <person name="Yin W.-F."/>
            <person name="Chan K.-G."/>
        </authorList>
    </citation>
    <scope>NUCLEOTIDE SEQUENCE</scope>
    <source>
        <strain evidence="1">DSM 23572</strain>
        <plasmid evidence="1">pPF72-1</plasmid>
    </source>
</reference>
<accession>A0A0H3X349</accession>
<dbReference type="EMBL" id="CP011808">
    <property type="protein sequence ID" value="AKM33378.1"/>
    <property type="molecule type" value="Genomic_DNA"/>
</dbReference>
<gene>
    <name evidence="1" type="ORF">AB870_24670</name>
</gene>
<dbReference type="AlphaFoldDB" id="A0A0H3X349"/>
<keyword evidence="2" id="KW-1185">Reference proteome</keyword>
<dbReference type="KEGG" id="pfg:AB870_24670"/>
<name>A0A0H3X349_9BURK</name>
<dbReference type="PATRIC" id="fig|656179.3.peg.5308"/>
<evidence type="ECO:0000313" key="1">
    <source>
        <dbReference type="EMBL" id="AKM33378.1"/>
    </source>
</evidence>
<organism evidence="1 2">
    <name type="scientific">Pandoraea faecigallinarum</name>
    <dbReference type="NCBI Taxonomy" id="656179"/>
    <lineage>
        <taxon>Bacteria</taxon>
        <taxon>Pseudomonadati</taxon>
        <taxon>Pseudomonadota</taxon>
        <taxon>Betaproteobacteria</taxon>
        <taxon>Burkholderiales</taxon>
        <taxon>Burkholderiaceae</taxon>
        <taxon>Pandoraea</taxon>
    </lineage>
</organism>
<keyword evidence="1" id="KW-0614">Plasmid</keyword>
<dbReference type="RefSeq" id="WP_047909339.1">
    <property type="nucleotide sequence ID" value="NZ_CP011808.2"/>
</dbReference>
<dbReference type="Proteomes" id="UP000035651">
    <property type="component" value="Plasmid pPF72-1"/>
</dbReference>
<sequence>MTEIEKALVPQTELTARTDAQLADELEARYFAPRDDVRVPIALSVDAVVVDAVGGLIGRLASAAPRS</sequence>